<protein>
    <submittedName>
        <fullName evidence="1">Uncharacterized protein</fullName>
    </submittedName>
</protein>
<name>A0A0E9W4I0_ANGAN</name>
<proteinExistence type="predicted"/>
<reference evidence="1" key="1">
    <citation type="submission" date="2014-11" db="EMBL/GenBank/DDBJ databases">
        <authorList>
            <person name="Amaro Gonzalez C."/>
        </authorList>
    </citation>
    <scope>NUCLEOTIDE SEQUENCE</scope>
</reference>
<accession>A0A0E9W4I0</accession>
<sequence length="60" mass="6997">MEVSRPVSQFRHLLCRCGTSARCVTVLRFAIRGQHCALTTVCSKKRDCAHYHKTYDYYQT</sequence>
<reference evidence="1" key="2">
    <citation type="journal article" date="2015" name="Fish Shellfish Immunol.">
        <title>Early steps in the European eel (Anguilla anguilla)-Vibrio vulnificus interaction in the gills: Role of the RtxA13 toxin.</title>
        <authorList>
            <person name="Callol A."/>
            <person name="Pajuelo D."/>
            <person name="Ebbesson L."/>
            <person name="Teles M."/>
            <person name="MacKenzie S."/>
            <person name="Amaro C."/>
        </authorList>
    </citation>
    <scope>NUCLEOTIDE SEQUENCE</scope>
</reference>
<dbReference type="AlphaFoldDB" id="A0A0E9W4I0"/>
<organism evidence="1">
    <name type="scientific">Anguilla anguilla</name>
    <name type="common">European freshwater eel</name>
    <name type="synonym">Muraena anguilla</name>
    <dbReference type="NCBI Taxonomy" id="7936"/>
    <lineage>
        <taxon>Eukaryota</taxon>
        <taxon>Metazoa</taxon>
        <taxon>Chordata</taxon>
        <taxon>Craniata</taxon>
        <taxon>Vertebrata</taxon>
        <taxon>Euteleostomi</taxon>
        <taxon>Actinopterygii</taxon>
        <taxon>Neopterygii</taxon>
        <taxon>Teleostei</taxon>
        <taxon>Anguilliformes</taxon>
        <taxon>Anguillidae</taxon>
        <taxon>Anguilla</taxon>
    </lineage>
</organism>
<dbReference type="EMBL" id="GBXM01024077">
    <property type="protein sequence ID" value="JAH84500.1"/>
    <property type="molecule type" value="Transcribed_RNA"/>
</dbReference>
<evidence type="ECO:0000313" key="1">
    <source>
        <dbReference type="EMBL" id="JAH84500.1"/>
    </source>
</evidence>